<feature type="active site" description="Charge relay system" evidence="7">
    <location>
        <position position="73"/>
    </location>
</feature>
<reference evidence="9 10" key="1">
    <citation type="submission" date="2018-09" db="EMBL/GenBank/DDBJ databases">
        <title>Discovery and Ecogenomic Context for Candidatus Cryosericales, a Global Caldiserica Order Active in Thawing Permafrost.</title>
        <authorList>
            <person name="Martinez M.A."/>
            <person name="Woodcroft B.J."/>
            <person name="Ignacio Espinoza J.C."/>
            <person name="Zayed A."/>
            <person name="Singleton C.M."/>
            <person name="Boyd J."/>
            <person name="Li Y.-F."/>
            <person name="Purvine S."/>
            <person name="Maughan H."/>
            <person name="Hodgkins S.B."/>
            <person name="Anderson D."/>
            <person name="Sederholm M."/>
            <person name="Temperton B."/>
            <person name="Saleska S.R."/>
            <person name="Tyson G.W."/>
            <person name="Rich V.I."/>
        </authorList>
    </citation>
    <scope>NUCLEOTIDE SEQUENCE [LARGE SCALE GENOMIC DNA]</scope>
    <source>
        <strain evidence="9 10">SMC7</strain>
    </source>
</reference>
<dbReference type="GO" id="GO:0005524">
    <property type="term" value="F:ATP binding"/>
    <property type="evidence" value="ECO:0007669"/>
    <property type="project" value="UniProtKB-KW"/>
</dbReference>
<comment type="function">
    <text evidence="7">Allows the formation of correctly charged Gln-tRNA(Gln) through the transamidation of misacylated Glu-tRNA(Gln) in organisms which lack glutaminyl-tRNA synthetase. The reaction takes place in the presence of glutamine and ATP through an activated gamma-phospho-Glu-tRNA(Gln).</text>
</comment>
<dbReference type="Pfam" id="PF01425">
    <property type="entry name" value="Amidase"/>
    <property type="match status" value="1"/>
</dbReference>
<feature type="domain" description="Amidase" evidence="8">
    <location>
        <begin position="34"/>
        <end position="459"/>
    </location>
</feature>
<evidence type="ECO:0000256" key="5">
    <source>
        <dbReference type="ARBA" id="ARBA00022840"/>
    </source>
</evidence>
<dbReference type="PANTHER" id="PTHR11895:SF151">
    <property type="entry name" value="GLUTAMYL-TRNA(GLN) AMIDOTRANSFERASE SUBUNIT A"/>
    <property type="match status" value="1"/>
</dbReference>
<dbReference type="EMBL" id="QXIS01000001">
    <property type="protein sequence ID" value="RIE06962.1"/>
    <property type="molecule type" value="Genomic_DNA"/>
</dbReference>
<sequence>MSSELPRTLEQYRHAVRAHELSAEEYLDETRQLIERGDPQVKAFLHLRLDAARSDAQAADPSSPLAGAPIAVKDNIMMAGERCTCGSRILEHYVAPYSATVVQSLLAAGAVVPGKTNLDEFAMGSSTENSAFFPTHNPADLSRVPGGSSGGSTAAVAAGFALGAIGSDTGGSVRQPAAFCGVVGFKPTYGLVSRYGLVAFGSSLDCIGPIARSVRDAALMMNVMAAHDPKDATSVRRSPVDFEAALQPTLAGKRVGIIRELQGLDVQPEIAAAMETTRKAAVKSGASLVDVSLPHILSALPVYYIIAPAECSANLGRFDGVRYGLHEDGRDMTETYSKTRNAGFGTEVKRRILIGAFVLSAGYYDAYYKKASSVRQLITDELDAALQSADVLLTPTTPTTAFRLGAVTDPLEMYKADVFTIPANLAGVPAISFPAGKDAAGLPIGLQLMGPRWSDADILSCANVLFTALGGES</sequence>
<dbReference type="InterPro" id="IPR004412">
    <property type="entry name" value="GatA"/>
</dbReference>
<dbReference type="GO" id="GO:0030956">
    <property type="term" value="C:glutamyl-tRNA(Gln) amidotransferase complex"/>
    <property type="evidence" value="ECO:0007669"/>
    <property type="project" value="InterPro"/>
</dbReference>
<comment type="subunit">
    <text evidence="1 7">Heterotrimer of A, B and C subunits.</text>
</comment>
<keyword evidence="10" id="KW-1185">Reference proteome</keyword>
<feature type="active site" description="Charge relay system" evidence="7">
    <location>
        <position position="148"/>
    </location>
</feature>
<accession>A0A398CW52</accession>
<evidence type="ECO:0000256" key="6">
    <source>
        <dbReference type="ARBA" id="ARBA00022917"/>
    </source>
</evidence>
<keyword evidence="6 7" id="KW-0648">Protein biosynthesis</keyword>
<dbReference type="EC" id="6.3.5.7" evidence="7"/>
<evidence type="ECO:0000256" key="3">
    <source>
        <dbReference type="ARBA" id="ARBA00022598"/>
    </source>
</evidence>
<dbReference type="Proteomes" id="UP000266328">
    <property type="component" value="Unassembled WGS sequence"/>
</dbReference>
<evidence type="ECO:0000313" key="9">
    <source>
        <dbReference type="EMBL" id="RIE06962.1"/>
    </source>
</evidence>
<dbReference type="HAMAP" id="MF_00120">
    <property type="entry name" value="GatA"/>
    <property type="match status" value="1"/>
</dbReference>
<organism evidence="9 10">
    <name type="scientific">Candidatus Cryosericum terrychapinii</name>
    <dbReference type="NCBI Taxonomy" id="2290919"/>
    <lineage>
        <taxon>Bacteria</taxon>
        <taxon>Pseudomonadati</taxon>
        <taxon>Caldisericota/Cryosericota group</taxon>
        <taxon>Candidatus Cryosericota</taxon>
        <taxon>Candidatus Cryosericia</taxon>
        <taxon>Candidatus Cryosericales</taxon>
        <taxon>Candidatus Cryosericaceae</taxon>
        <taxon>Candidatus Cryosericum</taxon>
    </lineage>
</organism>
<evidence type="ECO:0000256" key="4">
    <source>
        <dbReference type="ARBA" id="ARBA00022741"/>
    </source>
</evidence>
<keyword evidence="3 7" id="KW-0436">Ligase</keyword>
<dbReference type="SUPFAM" id="SSF75304">
    <property type="entry name" value="Amidase signature (AS) enzymes"/>
    <property type="match status" value="1"/>
</dbReference>
<name>A0A398CW52_9BACT</name>
<feature type="active site" description="Acyl-ester intermediate" evidence="7">
    <location>
        <position position="172"/>
    </location>
</feature>
<dbReference type="NCBIfam" id="TIGR00132">
    <property type="entry name" value="gatA"/>
    <property type="match status" value="1"/>
</dbReference>
<dbReference type="Gene3D" id="3.90.1300.10">
    <property type="entry name" value="Amidase signature (AS) domain"/>
    <property type="match status" value="1"/>
</dbReference>
<keyword evidence="4 7" id="KW-0547">Nucleotide-binding</keyword>
<proteinExistence type="inferred from homology"/>
<gene>
    <name evidence="7 9" type="primary">gatA</name>
    <name evidence="9" type="ORF">SMC7_00305</name>
</gene>
<evidence type="ECO:0000313" key="10">
    <source>
        <dbReference type="Proteomes" id="UP000266328"/>
    </source>
</evidence>
<dbReference type="GO" id="GO:0050567">
    <property type="term" value="F:glutaminyl-tRNA synthase (glutamine-hydrolyzing) activity"/>
    <property type="evidence" value="ECO:0007669"/>
    <property type="project" value="UniProtKB-UniRule"/>
</dbReference>
<dbReference type="AlphaFoldDB" id="A0A398CW52"/>
<evidence type="ECO:0000256" key="7">
    <source>
        <dbReference type="HAMAP-Rule" id="MF_00120"/>
    </source>
</evidence>
<comment type="catalytic activity">
    <reaction evidence="7">
        <text>L-glutamyl-tRNA(Gln) + L-glutamine + ATP + H2O = L-glutaminyl-tRNA(Gln) + L-glutamate + ADP + phosphate + H(+)</text>
        <dbReference type="Rhea" id="RHEA:17521"/>
        <dbReference type="Rhea" id="RHEA-COMP:9681"/>
        <dbReference type="Rhea" id="RHEA-COMP:9684"/>
        <dbReference type="ChEBI" id="CHEBI:15377"/>
        <dbReference type="ChEBI" id="CHEBI:15378"/>
        <dbReference type="ChEBI" id="CHEBI:29985"/>
        <dbReference type="ChEBI" id="CHEBI:30616"/>
        <dbReference type="ChEBI" id="CHEBI:43474"/>
        <dbReference type="ChEBI" id="CHEBI:58359"/>
        <dbReference type="ChEBI" id="CHEBI:78520"/>
        <dbReference type="ChEBI" id="CHEBI:78521"/>
        <dbReference type="ChEBI" id="CHEBI:456216"/>
        <dbReference type="EC" id="6.3.5.7"/>
    </reaction>
</comment>
<dbReference type="PANTHER" id="PTHR11895">
    <property type="entry name" value="TRANSAMIDASE"/>
    <property type="match status" value="1"/>
</dbReference>
<dbReference type="RefSeq" id="WP_119088393.1">
    <property type="nucleotide sequence ID" value="NZ_QXIS01000001.1"/>
</dbReference>
<dbReference type="InterPro" id="IPR023631">
    <property type="entry name" value="Amidase_dom"/>
</dbReference>
<dbReference type="GO" id="GO:0006412">
    <property type="term" value="P:translation"/>
    <property type="evidence" value="ECO:0007669"/>
    <property type="project" value="UniProtKB-UniRule"/>
</dbReference>
<dbReference type="GO" id="GO:0016740">
    <property type="term" value="F:transferase activity"/>
    <property type="evidence" value="ECO:0007669"/>
    <property type="project" value="UniProtKB-KW"/>
</dbReference>
<evidence type="ECO:0000256" key="2">
    <source>
        <dbReference type="ARBA" id="ARBA00014428"/>
    </source>
</evidence>
<evidence type="ECO:0000256" key="1">
    <source>
        <dbReference type="ARBA" id="ARBA00011123"/>
    </source>
</evidence>
<keyword evidence="5 7" id="KW-0067">ATP-binding</keyword>
<comment type="similarity">
    <text evidence="7">Belongs to the amidase family. GatA subfamily.</text>
</comment>
<evidence type="ECO:0000259" key="8">
    <source>
        <dbReference type="Pfam" id="PF01425"/>
    </source>
</evidence>
<protein>
    <recommendedName>
        <fullName evidence="2 7">Glutamyl-tRNA(Gln) amidotransferase subunit A</fullName>
        <shortName evidence="7">Glu-ADT subunit A</shortName>
        <ecNumber evidence="7">6.3.5.7</ecNumber>
    </recommendedName>
</protein>
<dbReference type="InterPro" id="IPR000120">
    <property type="entry name" value="Amidase"/>
</dbReference>
<dbReference type="OrthoDB" id="9811471at2"/>
<comment type="caution">
    <text evidence="9">The sequence shown here is derived from an EMBL/GenBank/DDBJ whole genome shotgun (WGS) entry which is preliminary data.</text>
</comment>
<keyword evidence="9" id="KW-0808">Transferase</keyword>
<dbReference type="InterPro" id="IPR036928">
    <property type="entry name" value="AS_sf"/>
</dbReference>